<dbReference type="EMBL" id="VWXX01000019">
    <property type="protein sequence ID" value="KAA6184494.1"/>
    <property type="molecule type" value="Genomic_DNA"/>
</dbReference>
<feature type="domain" description="SD-repeat containing protein B" evidence="7">
    <location>
        <begin position="3143"/>
        <end position="3247"/>
    </location>
</feature>
<protein>
    <submittedName>
        <fullName evidence="10">IPTL-CTERM sorting domain-containing protein</fullName>
    </submittedName>
</protein>
<keyword evidence="2" id="KW-0964">Secreted</keyword>
<evidence type="ECO:0000256" key="3">
    <source>
        <dbReference type="ARBA" id="ARBA00022729"/>
    </source>
</evidence>
<dbReference type="Pfam" id="PF17210">
    <property type="entry name" value="SdrD_B"/>
    <property type="match status" value="11"/>
</dbReference>
<feature type="domain" description="DUF11" evidence="6">
    <location>
        <begin position="4038"/>
        <end position="4148"/>
    </location>
</feature>
<name>A0A5M8FJ25_9GAMM</name>
<feature type="domain" description="SD-repeat containing protein B" evidence="7">
    <location>
        <begin position="2354"/>
        <end position="2469"/>
    </location>
</feature>
<dbReference type="PANTHER" id="PTHR34819:SF3">
    <property type="entry name" value="CELL SURFACE PROTEIN"/>
    <property type="match status" value="1"/>
</dbReference>
<feature type="domain" description="SD-repeat containing protein B" evidence="7">
    <location>
        <begin position="2604"/>
        <end position="2670"/>
    </location>
</feature>
<feature type="domain" description="SD-repeat containing protein B" evidence="7">
    <location>
        <begin position="2010"/>
        <end position="2085"/>
    </location>
</feature>
<dbReference type="Pfam" id="PF18203">
    <property type="entry name" value="IPTL-CTERM"/>
    <property type="match status" value="1"/>
</dbReference>
<feature type="region of interest" description="Disordered" evidence="4">
    <location>
        <begin position="4268"/>
        <end position="4288"/>
    </location>
</feature>
<evidence type="ECO:0000259" key="8">
    <source>
        <dbReference type="Pfam" id="PF18203"/>
    </source>
</evidence>
<dbReference type="InterPro" id="IPR047589">
    <property type="entry name" value="DUF11_rpt"/>
</dbReference>
<feature type="domain" description="DUF11" evidence="6">
    <location>
        <begin position="1304"/>
        <end position="1400"/>
    </location>
</feature>
<dbReference type="NCBIfam" id="TIGR04174">
    <property type="entry name" value="IPTL_CTERM"/>
    <property type="match status" value="1"/>
</dbReference>
<dbReference type="SUPFAM" id="SSF117074">
    <property type="entry name" value="Hypothetical protein PA1324"/>
    <property type="match status" value="11"/>
</dbReference>
<feature type="domain" description="DUF7507" evidence="9">
    <location>
        <begin position="2933"/>
        <end position="3012"/>
    </location>
</feature>
<dbReference type="InterPro" id="IPR013783">
    <property type="entry name" value="Ig-like_fold"/>
</dbReference>
<organism evidence="10 11">
    <name type="scientific">Thiohalocapsa marina</name>
    <dbReference type="NCBI Taxonomy" id="424902"/>
    <lineage>
        <taxon>Bacteria</taxon>
        <taxon>Pseudomonadati</taxon>
        <taxon>Pseudomonadota</taxon>
        <taxon>Gammaproteobacteria</taxon>
        <taxon>Chromatiales</taxon>
        <taxon>Chromatiaceae</taxon>
        <taxon>Thiohalocapsa</taxon>
    </lineage>
</organism>
<feature type="domain" description="DUF11" evidence="6">
    <location>
        <begin position="1443"/>
        <end position="1564"/>
    </location>
</feature>
<evidence type="ECO:0000259" key="7">
    <source>
        <dbReference type="Pfam" id="PF17210"/>
    </source>
</evidence>
<dbReference type="Gene3D" id="2.60.40.1170">
    <property type="entry name" value="Mu homology domain, subdomain B"/>
    <property type="match status" value="1"/>
</dbReference>
<dbReference type="Gene3D" id="2.60.40.10">
    <property type="entry name" value="Immunoglobulins"/>
    <property type="match status" value="18"/>
</dbReference>
<feature type="domain" description="IPTL-CTERM protein sorting" evidence="8">
    <location>
        <begin position="5268"/>
        <end position="5294"/>
    </location>
</feature>
<dbReference type="InterPro" id="IPR026442">
    <property type="entry name" value="IPTL_CTERM"/>
</dbReference>
<feature type="domain" description="DUF7507" evidence="9">
    <location>
        <begin position="2824"/>
        <end position="2921"/>
    </location>
</feature>
<evidence type="ECO:0000259" key="6">
    <source>
        <dbReference type="Pfam" id="PF01345"/>
    </source>
</evidence>
<feature type="region of interest" description="Disordered" evidence="4">
    <location>
        <begin position="4132"/>
        <end position="4165"/>
    </location>
</feature>
<feature type="domain" description="DUF11" evidence="6">
    <location>
        <begin position="4301"/>
        <end position="4408"/>
    </location>
</feature>
<feature type="domain" description="SD-repeat containing protein B" evidence="7">
    <location>
        <begin position="3536"/>
        <end position="3643"/>
    </location>
</feature>
<feature type="signal peptide" evidence="5">
    <location>
        <begin position="1"/>
        <end position="29"/>
    </location>
</feature>
<feature type="region of interest" description="Disordered" evidence="4">
    <location>
        <begin position="2556"/>
        <end position="2576"/>
    </location>
</feature>
<feature type="domain" description="SD-repeat containing protein B" evidence="7">
    <location>
        <begin position="3265"/>
        <end position="3384"/>
    </location>
</feature>
<feature type="domain" description="DUF7507" evidence="9">
    <location>
        <begin position="2710"/>
        <end position="2802"/>
    </location>
</feature>
<feature type="region of interest" description="Disordered" evidence="4">
    <location>
        <begin position="2426"/>
        <end position="2452"/>
    </location>
</feature>
<reference evidence="10 11" key="1">
    <citation type="submission" date="2019-09" db="EMBL/GenBank/DDBJ databases">
        <title>Whole-genome sequence of the purple sulfur bacterium Thiohalocapsa marina DSM 19078.</title>
        <authorList>
            <person name="Kyndt J.A."/>
            <person name="Meyer T.E."/>
        </authorList>
    </citation>
    <scope>NUCLEOTIDE SEQUENCE [LARGE SCALE GENOMIC DNA]</scope>
    <source>
        <strain evidence="10 11">DSM 19078</strain>
    </source>
</reference>
<dbReference type="Pfam" id="PF01345">
    <property type="entry name" value="DUF11"/>
    <property type="match status" value="13"/>
</dbReference>
<feature type="region of interest" description="Disordered" evidence="4">
    <location>
        <begin position="4398"/>
        <end position="4423"/>
    </location>
</feature>
<feature type="region of interest" description="Disordered" evidence="4">
    <location>
        <begin position="5241"/>
        <end position="5264"/>
    </location>
</feature>
<dbReference type="InterPro" id="IPR051172">
    <property type="entry name" value="Chlamydia_OmcB"/>
</dbReference>
<feature type="chain" id="PRO_5024412465" evidence="5">
    <location>
        <begin position="30"/>
        <end position="5300"/>
    </location>
</feature>
<comment type="caution">
    <text evidence="10">The sequence shown here is derived from an EMBL/GenBank/DDBJ whole genome shotgun (WGS) entry which is preliminary data.</text>
</comment>
<dbReference type="NCBIfam" id="TIGR01451">
    <property type="entry name" value="B_ant_repeat"/>
    <property type="match status" value="14"/>
</dbReference>
<feature type="domain" description="SD-repeat containing protein B" evidence="7">
    <location>
        <begin position="2233"/>
        <end position="2346"/>
    </location>
</feature>
<feature type="domain" description="DUF11" evidence="6">
    <location>
        <begin position="738"/>
        <end position="839"/>
    </location>
</feature>
<feature type="domain" description="DUF11" evidence="6">
    <location>
        <begin position="1754"/>
        <end position="1874"/>
    </location>
</feature>
<dbReference type="InterPro" id="IPR001434">
    <property type="entry name" value="OmcB-like_DUF11"/>
</dbReference>
<feature type="domain" description="DUF11" evidence="6">
    <location>
        <begin position="4433"/>
        <end position="4558"/>
    </location>
</feature>
<feature type="domain" description="DUF11" evidence="6">
    <location>
        <begin position="1643"/>
        <end position="1744"/>
    </location>
</feature>
<feature type="domain" description="DUF11" evidence="6">
    <location>
        <begin position="4169"/>
        <end position="4282"/>
    </location>
</feature>
<dbReference type="InterPro" id="IPR033764">
    <property type="entry name" value="Sdr_B"/>
</dbReference>
<feature type="domain" description="DUF11" evidence="6">
    <location>
        <begin position="4570"/>
        <end position="4692"/>
    </location>
</feature>
<dbReference type="InterPro" id="IPR055354">
    <property type="entry name" value="DUF7507"/>
</dbReference>
<evidence type="ECO:0000313" key="10">
    <source>
        <dbReference type="EMBL" id="KAA6184494.1"/>
    </source>
</evidence>
<keyword evidence="3 5" id="KW-0732">Signal</keyword>
<dbReference type="SUPFAM" id="SSF49401">
    <property type="entry name" value="Bacterial adhesins"/>
    <property type="match status" value="2"/>
</dbReference>
<feature type="region of interest" description="Disordered" evidence="4">
    <location>
        <begin position="4003"/>
        <end position="4034"/>
    </location>
</feature>
<dbReference type="Gene3D" id="2.60.40.740">
    <property type="match status" value="2"/>
</dbReference>
<feature type="domain" description="SD-repeat containing protein B" evidence="7">
    <location>
        <begin position="3650"/>
        <end position="3763"/>
    </location>
</feature>
<dbReference type="InterPro" id="IPR008966">
    <property type="entry name" value="Adhesion_dom_sf"/>
</dbReference>
<dbReference type="OrthoDB" id="5761320at2"/>
<evidence type="ECO:0000256" key="5">
    <source>
        <dbReference type="SAM" id="SignalP"/>
    </source>
</evidence>
<evidence type="ECO:0000256" key="1">
    <source>
        <dbReference type="ARBA" id="ARBA00004613"/>
    </source>
</evidence>
<comment type="subcellular location">
    <subcellularLocation>
        <location evidence="1">Secreted</location>
    </subcellularLocation>
</comment>
<dbReference type="Proteomes" id="UP000322981">
    <property type="component" value="Unassembled WGS sequence"/>
</dbReference>
<evidence type="ECO:0000256" key="2">
    <source>
        <dbReference type="ARBA" id="ARBA00022525"/>
    </source>
</evidence>
<feature type="domain" description="SD-repeat containing protein B" evidence="7">
    <location>
        <begin position="2478"/>
        <end position="2595"/>
    </location>
</feature>
<feature type="domain" description="SD-repeat containing protein B" evidence="7">
    <location>
        <begin position="3391"/>
        <end position="3468"/>
    </location>
</feature>
<dbReference type="PANTHER" id="PTHR34819">
    <property type="entry name" value="LARGE CYSTEINE-RICH PERIPLASMIC PROTEIN OMCB"/>
    <property type="match status" value="1"/>
</dbReference>
<feature type="domain" description="DUF11" evidence="6">
    <location>
        <begin position="4704"/>
        <end position="4830"/>
    </location>
</feature>
<feature type="domain" description="DUF11" evidence="6">
    <location>
        <begin position="854"/>
        <end position="967"/>
    </location>
</feature>
<feature type="region of interest" description="Disordered" evidence="4">
    <location>
        <begin position="43"/>
        <end position="79"/>
    </location>
</feature>
<evidence type="ECO:0000313" key="11">
    <source>
        <dbReference type="Proteomes" id="UP000322981"/>
    </source>
</evidence>
<feature type="domain" description="SD-repeat containing protein B" evidence="7">
    <location>
        <begin position="3769"/>
        <end position="3875"/>
    </location>
</feature>
<evidence type="ECO:0000256" key="4">
    <source>
        <dbReference type="SAM" id="MobiDB-lite"/>
    </source>
</evidence>
<gene>
    <name evidence="10" type="ORF">F2Q65_12340</name>
</gene>
<accession>A0A5M8FJ25</accession>
<dbReference type="GO" id="GO:0005576">
    <property type="term" value="C:extracellular region"/>
    <property type="evidence" value="ECO:0007669"/>
    <property type="project" value="UniProtKB-SubCell"/>
</dbReference>
<evidence type="ECO:0000259" key="9">
    <source>
        <dbReference type="Pfam" id="PF24346"/>
    </source>
</evidence>
<keyword evidence="11" id="KW-1185">Reference proteome</keyword>
<dbReference type="Pfam" id="PF24346">
    <property type="entry name" value="DUF7507"/>
    <property type="match status" value="4"/>
</dbReference>
<feature type="domain" description="DUF11" evidence="6">
    <location>
        <begin position="3907"/>
        <end position="4018"/>
    </location>
</feature>
<feature type="domain" description="DUF7507" evidence="9">
    <location>
        <begin position="3029"/>
        <end position="3129"/>
    </location>
</feature>
<proteinExistence type="predicted"/>
<sequence length="5300" mass="539310">MVNPRPFASSLFSLLLAAPLGLAVTQAHAYPYPPDWDGPDWGAGQVIEGISPSTEDPAHGGPIHFAPAPWPSEPEDPANCGVDCGDWKPYSRFQADINDPRVQDPSNGGTSPQNYVNIASSCIDKNLPSIYYHLRKGAAVDGSEDVIMFRWRVEQIANTYATGPKAGSYGATDPWNSALWTVLFDLDGDGFRDVAAHLDGSSGAPSTAIDRLAGIWGNVPTQSVDYLNDPSINLIAHNPTAFIGDNNQILNFAGNPANPTEAWPNGSDETLWDYGTSRSRLVYTNSCTEYFIDYQIPVRMLDASSTGPNPDLNGPRIDRDTPISMLFCTANSLNNPFQKDCALNASFIGDASRPAPFGDYLSFNKPTPYAQPIVSSVSATPPSTCPGNYTLAAKIQDTLYVNASGSVEPSIQSVEFYYWYDQDGDGTTAGDPGSAWTYAVDGTLQSGTLNTWAASWDASGLLKGRYLIGVQAVDDGTLHDLDVPDAPVNHRTFSYLPGSTDPATQAQIYTNDWGWDGLAKIWVQGTDIGWIEGEEGAFPDHDPTITPGGTEDWFGNPDVTGVQTALIGVALNVCGLSPELIKSANVEQTTIGADVQYSLSVVNKTGGSLTVDSITDTLPDGFSYVSTQGPGDTPASSLCSDSCPTPTTGGGNSYTWSFSTPATVPGGCSSSDYSACTRTLVYNTRASATVGTYNNVASMLTDFGSVASNPVQVGVGAPRLSLSKTPTDGADPPNPKYSAALGETITYVITYSNDSPVTATGVVLTDVIPDGLTYGSCTGGCTRSGDTLDTLIWQIGDLAPGEGPYTVSYTATVTDPYPATAQVPNVNTVTIDGDNTEPAEASASVFVQTPRPQLVIQKTANKTLVDPAGTSPANQVTFTLSYANTGDAATTGVVLSDPIPAGFTFVSCSGSCAHPGVGNNGTVSWNLGTLNAGASGSVTLTAQVSNPFTGTDNPVTNTASLSSTEITTPVTDSADVGVSQSQTEQLCRTLYLSDQQGDVGNDGTQYLATTATPTGETKTIAKLADDTLNTGIIEIARFYQDPVSSQLVTFDGSSTLGGQLDYIKSASLGGSAQSNSTLYVTVYDYDPADGSTTQIAQSVKTDNGAPTPPVTLTGASATGSLAKGHRLLVVMGVDMASNKATTIELHANSVNSYVEICAPPPANLVLDKTVDTASLDATGASRTLTYTLNYANTSGATGTTGAILTDTLPLSGVTYSSCDWSGSHFTGCSYSGGVVSFHDGSGSGVSIPAGASGSVTVTVNVADSLSVSSLTNTASISSDQTSAVEATAVTAVVGGEDPEGTANLIIAKSASDTLLLPGDTVTYTLTLLNAGTRTATNITISDDFPEADWFAYQAGSCTVSAGTCSPSGTPSASLSWALDSLAPGTTATLSFTMDVGTSETTSPPDGVTTRDNLATGAYAGCESESCGSTSNTVTVSVSTNPYLAIDKSVSPTDADPPPAPGDVLTYTLLVNNTGSGGASNVQVRDPIPAYTSFIAGSITVPQGWSSSFDAINNQVLFEVGTLHAEKSASLSFQVRLNSPLPAGDSTLTNIAAVTASNAPSKTDDAVTTAQAAPVLTLDKSGPASAPYPAARLTAAASASTTLFVDDIAAFTVGQFIQVGATLARITGLAGSALIVDTAITAAANADVIGAVTYSLTYRNTGDADASGVTITDTLPAGPPGLTYVASVPEADSAPAIGASGVVTWNLGALPAEASGSVQVIALPTGPGTVTNSAAIDSAETDPVEDEAQTAFGGLRITKRTTTPIAAAPGEATYVIEVTNTLDTAVAGVTVTDTLSSGFSYKSTDDIVATGATRTSTEDPAAGAQQPVWGTWTLPANGSLSLTFTANVGDSALSAEEQPVGPGTYQNEASVATTTPGVGITPFDPLATTAEDVTILPADTGLLEGVVYQDNDADGQFDAATDTPLGGISVTIIAADGTVYVAITDSAGYYSRIVAAGDTLVDVQNGTVLPELVLTTSTGDDGTDPATVTVPTGGIATKNTGYVPAGADLASIAGNVWNDADADQAVNGAEAGMIGVQVILRDGDGAIVATEYTDALGNYAFPNIPPGSYQVDLVPPTGYLVTTGNDPAPVTVAAGSTGEANFGLLRGVTLSGTVFNDLDASKVQDGTEAGVDPDDLNVVITDSAGKVLAVSAVAADGTWSADVTPGSGYQAYVTTASPTLGETVTPAARLPAGWLVTGENIADTVQAPANGILTGIDASADRSGLNFGIRAGGSIGDYVWHDTNHDGIQDPAESGIAGVKVILYDSTGTNKLVETLTDGAGKYRFTDLADGTYVVQFQPAAAYTRTTTNAGSGALQDSFDSDAANGEYKVTVTLTGGTTNLTIDAGFYIEDASPASIGDRVWYDSNGDGIQDAGEPGLGGVSVSLLDADNSNALVATRVSDADGSYEFAGLPAGNYVLQFDAPDGYVLSPQDAGSPNDDATDSDADPSTGLTASIPLTAGQALTDVDAGLSLTSGDPGRIGDRVWYDGGSGTPANDGNGVQDAGEPGIPGVWVNLYDATGTTLLQTTQTDTTGAYQFNGLAAGDYVVEVVKPNASYDFSPTGEGTSETDSDPNPTTGRVTLTLADGEVVDDIDAGLRVPDKEPITIGDFVWKDLDGQKDPDSGEGLASVEVVLYDNLGFPLARLTTTAADANYGFTGVAAGGSYRVAIDTGTLGNLIQIADPDVTLDNRTDLIKQDQSTDAADFGYLAPSASVTIVKTAADGEPRNDSQQLRSGGTANFEVTVTNSGNLTLTSIAVTDALTPACDFTIASLAPGASSDVKTCAKANVTANFTNTANVEAQPVDASGDAFGDTVTDSDTTAVVVIAPAITIVKTPDSQTVTSGGTASFTIRVTNTGDVTLTDVQISDDSTSACAKTSTDIAGLGSLVSAAYVEYTCESSALTASFVNTASVSATPPVGAAVTDDDSAAVNVVTSGISISKTPEEQTIHKGGTAEFTITVTNTGDVDLTNVSVADPNSSDCAKTIGTLAASDEYEYTCSLTGVDASFDNTATVTADGGLSADDVAKVTVIDPQLSLTKLTNDANDDEGPITVRTGTLVTWEYIVENTGDVALTNVTVEDAPEGTISCPPDQAAELAVGASMTCLGYGLAGETSYSNTATVTGTPPSGPDVEATDASAYTGYNPGVIGNRIWLDENGNSIPDAGESGIANLKVELKDDGTLVATTYTDTNGGYLFTGVPAGDYQVVVTPTLSLLPTYNEDFAAEPSAGALDNQTAVTLAAGVQHLTADFGYNWVAPLDSTSPGATTTGAIGDRVWSDANGDGLQNPGESGIGGVTLTLTGPGADGILGTADDTSLATTQTDAAGNYIFDDLPSGAYAITVDTTTLPTASGLSWTQTGDPDGAGATDGKTTTPILLAPGDVYVNADFGFQPNQGSSIGDLVWFDMNADGQLDAGETGVPGIGIALVQDTNGNDVWDAGEPVIATTVTDASGNYLFPGVQAGDYVVAVTDAESLLYWALPSSDPDLPGELNNGLDPDSRFDQQAAVSVDGTSDQLAMDFGYMAYGMHSYSDIPGLIGSSGLIGDLVFLDRNGNGEADPGEGLQGVRVELFEPSDLDNPVAWTTTNAEGAYAFGHVNVQATWVVQIDRATLPNGGAGLTNSIDPDGGTADQSEVSNISETGNLNLLQDFGYAADSPATIGGTVFDDVDADGELNADDAEGMLLANVTIELRDAAGNRAASTRTDSQGHYSFTGLPAGTYSVHVTDTRNLLEGWWHSLGDQAADADNESKSDPFTLEVTAGQTNTNIDFGYYRQGAALGNRVWSDTNGDGIQDSDEAGLAGVTVQLVVTYPNGGSTALKTLSGSDGGYVFGNLLLDESFNGAGAGQPSYSISAVASDGYTASPVEQGDDRLVDSNDPTGTTATVLKGQLTTAVTDDPGSEPSNAGYDFGYEPQIDLSLTKEVSPTTQTVGEEVTFTLTLSNAVGFSDATGVEVTDLLPSGYTFVSADPSADYASASGLWTVGNLAADDSATLTITARVNASGTYENVAEVTAADQSDDDSTPGNSATEPSEDDTASAGPTISPQIDLSLTKTVSAMSPKVGDTVTFTLTLNNAVGYSNATGVSVQDVVPAGYGSISDISDSGSASGNTVTWTGLTVNANSNKSLTFKAVVLPSGPYANTAEVTAADQDDKDSTPDNGTSNEEDDTDSVTPTPDAQIDLSLTKSVDPESPKVGDAVTFTLTLSNAAGYADATDVSVQDALPAGYGTVSEISDSGSLSGSTLTWSGLSLAAGSSKDLTFKAVVKNTGPYTNVAEVTAAGQPDKDSTPNNGATTPAEDDRATLTPTIGAQIDLSLTKTVAPQTPKVGDTVTFTLTAANAAGFTDATGVAVTDLLPSGYRFVSADPAADYASATGLWAIGDLDAGASAILEIEARVLASGEYENIAEVTDADQEYDKDSTPGNGETEPAEDDYAAAEPTVTASADLIVEKNGPVLVAAEGGITYTVTVSNAGPSAANDAVFADDPASGGLIGPITWTCGNAVGGAVCPSDSGSGALNATNATIASFPAGGSLTYTITGTAPATGTVTNIATVTAPVGVTDPDLDNNSDQVLTGLGDTPATADLSVLKYGPAQVVTGGALTYHIVVTNAGYAAANGAVFTDTVPAEVTGVTWTCTAVGGALCPDDIMREGNAIAETIASFPAGGSLIYTVTGTAPATGTVQNTASIEAPAEVTDPDDTNNQSSADTLVVTGPLESADLALAKTGPATVAGGGLVTYQLVVSNGGAAAADDAGVTDLVPSVLSDVTWTCGSATGGAVCPTLNGALDPGVLNSGKGEVNLTIPTFPAGSGLTISVTGTAPAAGAFVNSAQVLPPAGVADPDPSNNPGGPVITQIPTVTLSGVVFNDCPTCGGIPEDGIQNGDEPGVDPGNLNVVILDADGKVLAVAPVADATGAWSATVPAGTGYQAYITTATPGAGSKPDSVVASLPSGWVITGENDGTDNGILIDINASITTASPTVRATANTSVTGLDFGIEASNPGVQLVKTAFLTDEAGASCTTSESPLVYVNKNQDPVNVTWCFTISNTGNEALNSLRLVDAPLGITLADVTPEAGFLPLAPGASLVYRYDETGRTSSLENTATVSMTPVGGGGPVSDTDDAAIFAYIFDPPYGVKTGQVNGVDVIRWNMVWINNSPIVANGVVIEDPILGDVTYVAGSLTCTPRGTTTVVGTCDDSNYNDVTRLITVEANFGPDLGATTEGEADNELVISFEVMVDNPTISQTFENQAEAQWDCDGACTQDPLIGVTDDDEPGGPDPTPIEFDPPAPIPTLSEWAMLLLTLMLLSIGWRRLQGTRPRP</sequence>